<organism evidence="11 12">
    <name type="scientific">Piloderma croceum (strain F 1598)</name>
    <dbReference type="NCBI Taxonomy" id="765440"/>
    <lineage>
        <taxon>Eukaryota</taxon>
        <taxon>Fungi</taxon>
        <taxon>Dikarya</taxon>
        <taxon>Basidiomycota</taxon>
        <taxon>Agaricomycotina</taxon>
        <taxon>Agaricomycetes</taxon>
        <taxon>Agaricomycetidae</taxon>
        <taxon>Atheliales</taxon>
        <taxon>Atheliaceae</taxon>
        <taxon>Piloderma</taxon>
    </lineage>
</organism>
<evidence type="ECO:0000313" key="12">
    <source>
        <dbReference type="Proteomes" id="UP000054166"/>
    </source>
</evidence>
<evidence type="ECO:0000256" key="3">
    <source>
        <dbReference type="ARBA" id="ARBA00022515"/>
    </source>
</evidence>
<dbReference type="FunCoup" id="A0A0C3G7P1">
    <property type="interactions" value="92"/>
</dbReference>
<keyword evidence="6 10" id="KW-0235">DNA replication</keyword>
<dbReference type="GO" id="GO:0046872">
    <property type="term" value="F:metal ion binding"/>
    <property type="evidence" value="ECO:0007669"/>
    <property type="project" value="UniProtKB-KW"/>
</dbReference>
<sequence length="418" mass="48066">MDPSSPEVMLTFYRRLYPFKSIYNWLNHEHAPTKLFTHREFAFTLPGDVYLRYNSFNSAEELKKQVCTLNPTRFEIGPVYSARPKDKKTVRPSAFSPRLRELVFDIDLTDYDSVRTCCSSASICRLCWTFISAAVRVLHEALTEQFGFKHLLWVYSGRRGIHLWIGDKEAMELDDEGRKAIVGWFEVIKGGKEMGNKVHVRLSATKNNPGVLPPSLQTALEPLATLFSSLILTDQNCFASKDGYEALLQLLPEGNVIKNLRKKWEADPDRHSADKWGDLKSEVKRFDKGSSTRVTLTAALEDIILQYTYPRLDAEVSKRRNHLLKAPFCVHPKTGRVCVPVDPTRVDEFDPEAVPDVGRLLRELDEAEKMEVDGEGWDDHNDWERTSLKPYVDMLDRHAMGLMEEVRRSKIEKIDTTW</sequence>
<dbReference type="GO" id="GO:0003899">
    <property type="term" value="F:DNA-directed RNA polymerase activity"/>
    <property type="evidence" value="ECO:0007669"/>
    <property type="project" value="InterPro"/>
</dbReference>
<dbReference type="InterPro" id="IPR014052">
    <property type="entry name" value="DNA_primase_ssu_euk/arc"/>
</dbReference>
<dbReference type="OrthoDB" id="19606at2759"/>
<keyword evidence="7" id="KW-0479">Metal-binding</keyword>
<keyword evidence="2 10" id="KW-0240">DNA-directed RNA polymerase</keyword>
<evidence type="ECO:0000256" key="2">
    <source>
        <dbReference type="ARBA" id="ARBA00022478"/>
    </source>
</evidence>
<dbReference type="AlphaFoldDB" id="A0A0C3G7P1"/>
<dbReference type="SUPFAM" id="SSF56747">
    <property type="entry name" value="Prim-pol domain"/>
    <property type="match status" value="1"/>
</dbReference>
<evidence type="ECO:0000256" key="8">
    <source>
        <dbReference type="ARBA" id="ARBA00022833"/>
    </source>
</evidence>
<name>A0A0C3G7P1_PILCF</name>
<evidence type="ECO:0000256" key="1">
    <source>
        <dbReference type="ARBA" id="ARBA00009762"/>
    </source>
</evidence>
<dbReference type="STRING" id="765440.A0A0C3G7P1"/>
<keyword evidence="4 10" id="KW-0808">Transferase</keyword>
<dbReference type="NCBIfam" id="TIGR00335">
    <property type="entry name" value="primase_sml"/>
    <property type="match status" value="1"/>
</dbReference>
<dbReference type="Gene3D" id="3.90.920.10">
    <property type="entry name" value="DNA primase, PRIM domain"/>
    <property type="match status" value="1"/>
</dbReference>
<keyword evidence="3 10" id="KW-0639">Primosome</keyword>
<dbReference type="PANTHER" id="PTHR10536">
    <property type="entry name" value="DNA PRIMASE SMALL SUBUNIT"/>
    <property type="match status" value="1"/>
</dbReference>
<dbReference type="EC" id="2.7.7.-" evidence="10"/>
<evidence type="ECO:0000256" key="7">
    <source>
        <dbReference type="ARBA" id="ARBA00022723"/>
    </source>
</evidence>
<dbReference type="FunFam" id="3.90.920.10:FF:000003">
    <property type="entry name" value="DNA primase"/>
    <property type="match status" value="1"/>
</dbReference>
<evidence type="ECO:0000256" key="5">
    <source>
        <dbReference type="ARBA" id="ARBA00022695"/>
    </source>
</evidence>
<reference evidence="11 12" key="1">
    <citation type="submission" date="2014-04" db="EMBL/GenBank/DDBJ databases">
        <authorList>
            <consortium name="DOE Joint Genome Institute"/>
            <person name="Kuo A."/>
            <person name="Tarkka M."/>
            <person name="Buscot F."/>
            <person name="Kohler A."/>
            <person name="Nagy L.G."/>
            <person name="Floudas D."/>
            <person name="Copeland A."/>
            <person name="Barry K.W."/>
            <person name="Cichocki N."/>
            <person name="Veneault-Fourrey C."/>
            <person name="LaButti K."/>
            <person name="Lindquist E.A."/>
            <person name="Lipzen A."/>
            <person name="Lundell T."/>
            <person name="Morin E."/>
            <person name="Murat C."/>
            <person name="Sun H."/>
            <person name="Tunlid A."/>
            <person name="Henrissat B."/>
            <person name="Grigoriev I.V."/>
            <person name="Hibbett D.S."/>
            <person name="Martin F."/>
            <person name="Nordberg H.P."/>
            <person name="Cantor M.N."/>
            <person name="Hua S.X."/>
        </authorList>
    </citation>
    <scope>NUCLEOTIDE SEQUENCE [LARGE SCALE GENOMIC DNA]</scope>
    <source>
        <strain evidence="11 12">F 1598</strain>
    </source>
</reference>
<evidence type="ECO:0000256" key="9">
    <source>
        <dbReference type="ARBA" id="ARBA00023163"/>
    </source>
</evidence>
<dbReference type="Proteomes" id="UP000054166">
    <property type="component" value="Unassembled WGS sequence"/>
</dbReference>
<dbReference type="EMBL" id="KN832981">
    <property type="protein sequence ID" value="KIM86666.1"/>
    <property type="molecule type" value="Genomic_DNA"/>
</dbReference>
<evidence type="ECO:0000313" key="11">
    <source>
        <dbReference type="EMBL" id="KIM86666.1"/>
    </source>
</evidence>
<evidence type="ECO:0000256" key="10">
    <source>
        <dbReference type="RuleBase" id="RU003514"/>
    </source>
</evidence>
<keyword evidence="9" id="KW-0804">Transcription</keyword>
<gene>
    <name evidence="11" type="ORF">PILCRDRAFT_815902</name>
</gene>
<dbReference type="HOGENOM" id="CLU_028288_3_2_1"/>
<proteinExistence type="inferred from homology"/>
<dbReference type="InterPro" id="IPR002755">
    <property type="entry name" value="DNA_primase_S"/>
</dbReference>
<evidence type="ECO:0000256" key="6">
    <source>
        <dbReference type="ARBA" id="ARBA00022705"/>
    </source>
</evidence>
<keyword evidence="5" id="KW-0548">Nucleotidyltransferase</keyword>
<dbReference type="Pfam" id="PF01896">
    <property type="entry name" value="DNA_primase_S"/>
    <property type="match status" value="1"/>
</dbReference>
<protein>
    <recommendedName>
        <fullName evidence="10">DNA primase</fullName>
        <ecNumber evidence="10">2.7.7.-</ecNumber>
    </recommendedName>
</protein>
<comment type="similarity">
    <text evidence="1 10">Belongs to the eukaryotic-type primase small subunit family.</text>
</comment>
<dbReference type="CDD" id="cd04860">
    <property type="entry name" value="AE_Prim_S"/>
    <property type="match status" value="1"/>
</dbReference>
<evidence type="ECO:0000256" key="4">
    <source>
        <dbReference type="ARBA" id="ARBA00022679"/>
    </source>
</evidence>
<accession>A0A0C3G7P1</accession>
<dbReference type="InParanoid" id="A0A0C3G7P1"/>
<dbReference type="GO" id="GO:0006269">
    <property type="term" value="P:DNA replication, synthesis of primer"/>
    <property type="evidence" value="ECO:0007669"/>
    <property type="project" value="UniProtKB-KW"/>
</dbReference>
<keyword evidence="12" id="KW-1185">Reference proteome</keyword>
<keyword evidence="8" id="KW-0862">Zinc</keyword>
<reference evidence="12" key="2">
    <citation type="submission" date="2015-01" db="EMBL/GenBank/DDBJ databases">
        <title>Evolutionary Origins and Diversification of the Mycorrhizal Mutualists.</title>
        <authorList>
            <consortium name="DOE Joint Genome Institute"/>
            <consortium name="Mycorrhizal Genomics Consortium"/>
            <person name="Kohler A."/>
            <person name="Kuo A."/>
            <person name="Nagy L.G."/>
            <person name="Floudas D."/>
            <person name="Copeland A."/>
            <person name="Barry K.W."/>
            <person name="Cichocki N."/>
            <person name="Veneault-Fourrey C."/>
            <person name="LaButti K."/>
            <person name="Lindquist E.A."/>
            <person name="Lipzen A."/>
            <person name="Lundell T."/>
            <person name="Morin E."/>
            <person name="Murat C."/>
            <person name="Riley R."/>
            <person name="Ohm R."/>
            <person name="Sun H."/>
            <person name="Tunlid A."/>
            <person name="Henrissat B."/>
            <person name="Grigoriev I.V."/>
            <person name="Hibbett D.S."/>
            <person name="Martin F."/>
        </authorList>
    </citation>
    <scope>NUCLEOTIDE SEQUENCE [LARGE SCALE GENOMIC DNA]</scope>
    <source>
        <strain evidence="12">F 1598</strain>
    </source>
</reference>
<dbReference type="GO" id="GO:0005658">
    <property type="term" value="C:alpha DNA polymerase:primase complex"/>
    <property type="evidence" value="ECO:0007669"/>
    <property type="project" value="UniProtKB-ARBA"/>
</dbReference>